<dbReference type="Pfam" id="PF01979">
    <property type="entry name" value="Amidohydro_1"/>
    <property type="match status" value="1"/>
</dbReference>
<dbReference type="EMBL" id="FQUS01000014">
    <property type="protein sequence ID" value="SHF85875.1"/>
    <property type="molecule type" value="Genomic_DNA"/>
</dbReference>
<gene>
    <name evidence="2" type="ORF">SAMN05443144_11445</name>
</gene>
<evidence type="ECO:0000313" key="2">
    <source>
        <dbReference type="EMBL" id="SHF85875.1"/>
    </source>
</evidence>
<name>A0A1M5F2Z9_9BACT</name>
<protein>
    <submittedName>
        <fullName evidence="2">Dihydroorotase</fullName>
    </submittedName>
</protein>
<reference evidence="2 3" key="1">
    <citation type="submission" date="2016-11" db="EMBL/GenBank/DDBJ databases">
        <authorList>
            <person name="Jaros S."/>
            <person name="Januszkiewicz K."/>
            <person name="Wedrychowicz H."/>
        </authorList>
    </citation>
    <scope>NUCLEOTIDE SEQUENCE [LARGE SCALE GENOMIC DNA]</scope>
    <source>
        <strain evidence="2 3">DSM 21986</strain>
    </source>
</reference>
<keyword evidence="3" id="KW-1185">Reference proteome</keyword>
<dbReference type="RefSeq" id="WP_211483176.1">
    <property type="nucleotide sequence ID" value="NZ_FQUS01000014.1"/>
</dbReference>
<dbReference type="GO" id="GO:0019213">
    <property type="term" value="F:deacetylase activity"/>
    <property type="evidence" value="ECO:0007669"/>
    <property type="project" value="InterPro"/>
</dbReference>
<dbReference type="Proteomes" id="UP000184041">
    <property type="component" value="Unassembled WGS sequence"/>
</dbReference>
<organism evidence="2 3">
    <name type="scientific">Fodinibius roseus</name>
    <dbReference type="NCBI Taxonomy" id="1194090"/>
    <lineage>
        <taxon>Bacteria</taxon>
        <taxon>Pseudomonadati</taxon>
        <taxon>Balneolota</taxon>
        <taxon>Balneolia</taxon>
        <taxon>Balneolales</taxon>
        <taxon>Balneolaceae</taxon>
        <taxon>Fodinibius</taxon>
    </lineage>
</organism>
<sequence>MMHACYQMTGTNTDRIPWYFPGMMLAALALVLVLGSACALAQPYDLLLKGGQVIDPKNDINEPMDLAVTGDRIARVADDIPASEAATVIDVSGLYVAPGLIDPHAHVFFGSDPEGSFAGGTGSVSPDAFSFRSGVTTVVDAGDAGWRNFPEFKRRVIDQSDTRVLAFLNIFGDGLTSGSGRYEMDDIDAEKARAMIESHPDLIVGMRVGHFLGESWRPFESAVQAARRTGRPLLLECHLPELPLSGLLERMRPGDIVTHAFGEVSDRAAILDENGQLRPYVREARAKGILFDVGPGGGSFHFSQAIPALRQGLRPDTFGTDLHRYSMNGPMKNMLNILSTYLNLGMSLEEVIAGGTWRAALALQRSDLGDLEEGSVADIVVLDRQTGDYGFVDSGGMRIEGDEKLEAALTIRAGRIVWDQNGLSATAWEE</sequence>
<accession>A0A1M5F2Z9</accession>
<evidence type="ECO:0000313" key="3">
    <source>
        <dbReference type="Proteomes" id="UP000184041"/>
    </source>
</evidence>
<dbReference type="NCBIfam" id="NF006689">
    <property type="entry name" value="PRK09237.1"/>
    <property type="match status" value="1"/>
</dbReference>
<dbReference type="InterPro" id="IPR020043">
    <property type="entry name" value="Deacetylase_Atu3266-like"/>
</dbReference>
<dbReference type="AlphaFoldDB" id="A0A1M5F2Z9"/>
<feature type="domain" description="Amidohydrolase-related" evidence="1">
    <location>
        <begin position="305"/>
        <end position="384"/>
    </location>
</feature>
<dbReference type="SUPFAM" id="SSF51556">
    <property type="entry name" value="Metallo-dependent hydrolases"/>
    <property type="match status" value="1"/>
</dbReference>
<dbReference type="Gene3D" id="2.30.40.10">
    <property type="entry name" value="Urease, subunit C, domain 1"/>
    <property type="match status" value="1"/>
</dbReference>
<dbReference type="InterPro" id="IPR032466">
    <property type="entry name" value="Metal_Hydrolase"/>
</dbReference>
<evidence type="ECO:0000259" key="1">
    <source>
        <dbReference type="Pfam" id="PF01979"/>
    </source>
</evidence>
<dbReference type="SUPFAM" id="SSF51338">
    <property type="entry name" value="Composite domain of metallo-dependent hydrolases"/>
    <property type="match status" value="1"/>
</dbReference>
<proteinExistence type="predicted"/>
<dbReference type="InterPro" id="IPR011059">
    <property type="entry name" value="Metal-dep_hydrolase_composite"/>
</dbReference>
<dbReference type="GO" id="GO:0016810">
    <property type="term" value="F:hydrolase activity, acting on carbon-nitrogen (but not peptide) bonds"/>
    <property type="evidence" value="ECO:0007669"/>
    <property type="project" value="InterPro"/>
</dbReference>
<dbReference type="PANTHER" id="PTHR42717">
    <property type="entry name" value="DIHYDROOROTASE-RELATED"/>
    <property type="match status" value="1"/>
</dbReference>
<dbReference type="STRING" id="1194090.SAMN05443144_11445"/>
<dbReference type="Gene3D" id="3.20.20.140">
    <property type="entry name" value="Metal-dependent hydrolases"/>
    <property type="match status" value="1"/>
</dbReference>
<dbReference type="PANTHER" id="PTHR42717:SF1">
    <property type="entry name" value="IMIDAZOLONEPROPIONASE AND RELATED AMIDOHYDROLASES"/>
    <property type="match status" value="1"/>
</dbReference>
<dbReference type="InterPro" id="IPR006680">
    <property type="entry name" value="Amidohydro-rel"/>
</dbReference>